<organism evidence="2 3">
    <name type="scientific">Basidiobolus ranarum</name>
    <dbReference type="NCBI Taxonomy" id="34480"/>
    <lineage>
        <taxon>Eukaryota</taxon>
        <taxon>Fungi</taxon>
        <taxon>Fungi incertae sedis</taxon>
        <taxon>Zoopagomycota</taxon>
        <taxon>Entomophthoromycotina</taxon>
        <taxon>Basidiobolomycetes</taxon>
        <taxon>Basidiobolales</taxon>
        <taxon>Basidiobolaceae</taxon>
        <taxon>Basidiobolus</taxon>
    </lineage>
</organism>
<reference evidence="2 3" key="1">
    <citation type="submission" date="2023-04" db="EMBL/GenBank/DDBJ databases">
        <title>Genome of Basidiobolus ranarum AG-B5.</title>
        <authorList>
            <person name="Stajich J.E."/>
            <person name="Carter-House D."/>
            <person name="Gryganskyi A."/>
        </authorList>
    </citation>
    <scope>NUCLEOTIDE SEQUENCE [LARGE SCALE GENOMIC DNA]</scope>
    <source>
        <strain evidence="2 3">AG-B5</strain>
    </source>
</reference>
<proteinExistence type="predicted"/>
<dbReference type="PANTHER" id="PTHR31389">
    <property type="entry name" value="LD39211P"/>
    <property type="match status" value="1"/>
</dbReference>
<feature type="transmembrane region" description="Helical" evidence="1">
    <location>
        <begin position="31"/>
        <end position="49"/>
    </location>
</feature>
<protein>
    <submittedName>
        <fullName evidence="2">Uncharacterized protein</fullName>
    </submittedName>
</protein>
<comment type="caution">
    <text evidence="2">The sequence shown here is derived from an EMBL/GenBank/DDBJ whole genome shotgun (WGS) entry which is preliminary data.</text>
</comment>
<evidence type="ECO:0000313" key="3">
    <source>
        <dbReference type="Proteomes" id="UP001479436"/>
    </source>
</evidence>
<gene>
    <name evidence="2" type="ORF">K7432_010741</name>
</gene>
<dbReference type="Proteomes" id="UP001479436">
    <property type="component" value="Unassembled WGS sequence"/>
</dbReference>
<accession>A0ABR2WNC8</accession>
<sequence length="316" mass="36330">MLRDSYPPLHLYKIAGYDTVPRRVKITRIQMIFFIVTGMLLISGFLRFADDNFQLSQEPPLKFTIVTAASENHWCPLQGFLFSLKNTLDFLPANLKPQIIVYDLGLNQGQRQELRNIRDNEGLLDQLVTFNYSMYPSFWNLKENRGEYAWKAGIISEVSKSNPGIVLWMDSGNRVFPNFLVDIVDFIKKHGFYSPTSSGNVRKWTHPGLFDFFQDDFESYAEEVNCNGAFIGVDSNNPEVRDTLIEPFVECARNKECIAPEGSSRANHRQDQSVLTYLVLKSKFRCSAERLTGLMIHQDSDCKSQIEGHLRKLEYS</sequence>
<keyword evidence="1" id="KW-1133">Transmembrane helix</keyword>
<evidence type="ECO:0000313" key="2">
    <source>
        <dbReference type="EMBL" id="KAK9762985.1"/>
    </source>
</evidence>
<name>A0ABR2WNC8_9FUNG</name>
<dbReference type="EMBL" id="JASJQH010000762">
    <property type="protein sequence ID" value="KAK9762985.1"/>
    <property type="molecule type" value="Genomic_DNA"/>
</dbReference>
<keyword evidence="1" id="KW-0472">Membrane</keyword>
<keyword evidence="1" id="KW-0812">Transmembrane</keyword>
<evidence type="ECO:0000256" key="1">
    <source>
        <dbReference type="SAM" id="Phobius"/>
    </source>
</evidence>
<keyword evidence="3" id="KW-1185">Reference proteome</keyword>
<dbReference type="PANTHER" id="PTHR31389:SF4">
    <property type="entry name" value="LD39211P"/>
    <property type="match status" value="1"/>
</dbReference>